<feature type="transmembrane region" description="Helical" evidence="1">
    <location>
        <begin position="20"/>
        <end position="37"/>
    </location>
</feature>
<dbReference type="GO" id="GO:0005628">
    <property type="term" value="C:prospore membrane"/>
    <property type="evidence" value="ECO:0007669"/>
    <property type="project" value="TreeGrafter"/>
</dbReference>
<accession>A0A1E4U2C9</accession>
<dbReference type="PANTHER" id="PTHR34292:SF2">
    <property type="entry name" value="OUTER SPORE WALL PROTEIN LDS1"/>
    <property type="match status" value="1"/>
</dbReference>
<feature type="transmembrane region" description="Helical" evidence="1">
    <location>
        <begin position="96"/>
        <end position="114"/>
    </location>
</feature>
<dbReference type="STRING" id="669874.A0A1E4U2C9"/>
<dbReference type="OrthoDB" id="10012223at2759"/>
<dbReference type="InterPro" id="IPR052786">
    <property type="entry name" value="Spore_wall_assembly"/>
</dbReference>
<feature type="transmembrane region" description="Helical" evidence="1">
    <location>
        <begin position="269"/>
        <end position="289"/>
    </location>
</feature>
<evidence type="ECO:0000313" key="3">
    <source>
        <dbReference type="Proteomes" id="UP000094236"/>
    </source>
</evidence>
<evidence type="ECO:0000256" key="1">
    <source>
        <dbReference type="SAM" id="Phobius"/>
    </source>
</evidence>
<dbReference type="Proteomes" id="UP000094236">
    <property type="component" value="Unassembled WGS sequence"/>
</dbReference>
<keyword evidence="1" id="KW-1133">Transmembrane helix</keyword>
<feature type="transmembrane region" description="Helical" evidence="1">
    <location>
        <begin position="120"/>
        <end position="139"/>
    </location>
</feature>
<keyword evidence="1" id="KW-0472">Membrane</keyword>
<name>A0A1E4U2C9_PACTA</name>
<sequence length="299" mass="33785">MHLQSNSDEAPTSPQQGPLISGFLLFTSGITSILGYLSQYDSALTGTYGDKTLNFLHFLVIRIYIVASRPFKGIRTFYYSDACIYPIKLWSSLQVILPRLAISFLAYFFSFIIFLPSQIAVSFIFGGPFGFCFAIISCIQHGHYYSTFISENVLLYEPRDLIFDNTMIISGNNEIVLNGRLRRIIKVPFITRLRRFIWGIPSNLVFMPVEKSKLIIPTIYNSVPILGPIILKLNNASAKGMSYQKRYFNLKNLKKSQIGLLGKKKTGNYASFAFTAAILESIPILGFLFELTNSDWLPS</sequence>
<dbReference type="AlphaFoldDB" id="A0A1E4U2C9"/>
<protein>
    <submittedName>
        <fullName evidence="2">Uncharacterized protein</fullName>
    </submittedName>
</protein>
<dbReference type="PANTHER" id="PTHR34292">
    <property type="entry name" value="OUTER SPORE WALL PROTEIN LDS1"/>
    <property type="match status" value="1"/>
</dbReference>
<gene>
    <name evidence="2" type="ORF">PACTADRAFT_639</name>
</gene>
<evidence type="ECO:0000313" key="2">
    <source>
        <dbReference type="EMBL" id="ODV98154.1"/>
    </source>
</evidence>
<dbReference type="GO" id="GO:0005619">
    <property type="term" value="C:ascospore wall"/>
    <property type="evidence" value="ECO:0007669"/>
    <property type="project" value="TreeGrafter"/>
</dbReference>
<keyword evidence="1" id="KW-0812">Transmembrane</keyword>
<reference evidence="3" key="1">
    <citation type="submission" date="2016-05" db="EMBL/GenBank/DDBJ databases">
        <title>Comparative genomics of biotechnologically important yeasts.</title>
        <authorList>
            <consortium name="DOE Joint Genome Institute"/>
            <person name="Riley R."/>
            <person name="Haridas S."/>
            <person name="Wolfe K.H."/>
            <person name="Lopes M.R."/>
            <person name="Hittinger C.T."/>
            <person name="Goker M."/>
            <person name="Salamov A."/>
            <person name="Wisecaver J."/>
            <person name="Long T.M."/>
            <person name="Aerts A.L."/>
            <person name="Barry K."/>
            <person name="Choi C."/>
            <person name="Clum A."/>
            <person name="Coughlan A.Y."/>
            <person name="Deshpande S."/>
            <person name="Douglass A.P."/>
            <person name="Hanson S.J."/>
            <person name="Klenk H.-P."/>
            <person name="Labutti K."/>
            <person name="Lapidus A."/>
            <person name="Lindquist E."/>
            <person name="Lipzen A."/>
            <person name="Meier-Kolthoff J.P."/>
            <person name="Ohm R.A."/>
            <person name="Otillar R.P."/>
            <person name="Pangilinan J."/>
            <person name="Peng Y."/>
            <person name="Rokas A."/>
            <person name="Rosa C.A."/>
            <person name="Scheuner C."/>
            <person name="Sibirny A.A."/>
            <person name="Slot J.C."/>
            <person name="Stielow J.B."/>
            <person name="Sun H."/>
            <person name="Kurtzman C.P."/>
            <person name="Blackwell M."/>
            <person name="Grigoriev I.V."/>
            <person name="Jeffries T.W."/>
        </authorList>
    </citation>
    <scope>NUCLEOTIDE SEQUENCE [LARGE SCALE GENOMIC DNA]</scope>
    <source>
        <strain evidence="3">NRRL Y-2460</strain>
    </source>
</reference>
<dbReference type="EMBL" id="KV454011">
    <property type="protein sequence ID" value="ODV98154.1"/>
    <property type="molecule type" value="Genomic_DNA"/>
</dbReference>
<keyword evidence="3" id="KW-1185">Reference proteome</keyword>
<dbReference type="GO" id="GO:0005811">
    <property type="term" value="C:lipid droplet"/>
    <property type="evidence" value="ECO:0007669"/>
    <property type="project" value="TreeGrafter"/>
</dbReference>
<proteinExistence type="predicted"/>
<organism evidence="2 3">
    <name type="scientific">Pachysolen tannophilus NRRL Y-2460</name>
    <dbReference type="NCBI Taxonomy" id="669874"/>
    <lineage>
        <taxon>Eukaryota</taxon>
        <taxon>Fungi</taxon>
        <taxon>Dikarya</taxon>
        <taxon>Ascomycota</taxon>
        <taxon>Saccharomycotina</taxon>
        <taxon>Pichiomycetes</taxon>
        <taxon>Pachysolenaceae</taxon>
        <taxon>Pachysolen</taxon>
    </lineage>
</organism>